<dbReference type="EMBL" id="QBMP01000055">
    <property type="protein sequence ID" value="PZO57188.1"/>
    <property type="molecule type" value="Genomic_DNA"/>
</dbReference>
<evidence type="ECO:0000256" key="1">
    <source>
        <dbReference type="ARBA" id="ARBA00009369"/>
    </source>
</evidence>
<dbReference type="AlphaFoldDB" id="A0A2W4ZQR5"/>
<dbReference type="InterPro" id="IPR055342">
    <property type="entry name" value="MreC_beta-barrel_core"/>
</dbReference>
<evidence type="ECO:0000256" key="2">
    <source>
        <dbReference type="ARBA" id="ARBA00013855"/>
    </source>
</evidence>
<keyword evidence="5" id="KW-0175">Coiled coil</keyword>
<proteinExistence type="inferred from homology"/>
<evidence type="ECO:0000313" key="7">
    <source>
        <dbReference type="EMBL" id="PZO57188.1"/>
    </source>
</evidence>
<name>A0A2W4ZQR5_9CYAN</name>
<evidence type="ECO:0000256" key="3">
    <source>
        <dbReference type="ARBA" id="ARBA00022960"/>
    </source>
</evidence>
<dbReference type="GO" id="GO:0008360">
    <property type="term" value="P:regulation of cell shape"/>
    <property type="evidence" value="ECO:0007669"/>
    <property type="project" value="UniProtKB-KW"/>
</dbReference>
<gene>
    <name evidence="7" type="ORF">DCF15_07390</name>
</gene>
<evidence type="ECO:0000259" key="6">
    <source>
        <dbReference type="Pfam" id="PF04085"/>
    </source>
</evidence>
<dbReference type="NCBIfam" id="NF010527">
    <property type="entry name" value="PRK13922.6-2"/>
    <property type="match status" value="1"/>
</dbReference>
<feature type="domain" description="Rod shape-determining protein MreC beta-barrel core" evidence="6">
    <location>
        <begin position="99"/>
        <end position="242"/>
    </location>
</feature>
<dbReference type="Pfam" id="PF04085">
    <property type="entry name" value="MreC"/>
    <property type="match status" value="1"/>
</dbReference>
<dbReference type="InterPro" id="IPR042175">
    <property type="entry name" value="Cell/Rod_MreC_2"/>
</dbReference>
<dbReference type="InterPro" id="IPR007221">
    <property type="entry name" value="MreC"/>
</dbReference>
<feature type="coiled-coil region" evidence="5">
    <location>
        <begin position="62"/>
        <end position="89"/>
    </location>
</feature>
<dbReference type="NCBIfam" id="TIGR00219">
    <property type="entry name" value="mreC"/>
    <property type="match status" value="1"/>
</dbReference>
<evidence type="ECO:0000313" key="8">
    <source>
        <dbReference type="Proteomes" id="UP000249794"/>
    </source>
</evidence>
<keyword evidence="3" id="KW-0133">Cell shape</keyword>
<comment type="similarity">
    <text evidence="1">Belongs to the MreC family.</text>
</comment>
<protein>
    <recommendedName>
        <fullName evidence="2">Cell shape-determining protein MreC</fullName>
    </recommendedName>
    <alternativeName>
        <fullName evidence="4">Cell shape protein MreC</fullName>
    </alternativeName>
</protein>
<reference evidence="7 8" key="2">
    <citation type="submission" date="2018-06" db="EMBL/GenBank/DDBJ databases">
        <title>Metagenomic assembly of (sub)arctic Cyanobacteria and their associated microbiome from non-axenic cultures.</title>
        <authorList>
            <person name="Baurain D."/>
        </authorList>
    </citation>
    <scope>NUCLEOTIDE SEQUENCE [LARGE SCALE GENOMIC DNA]</scope>
    <source>
        <strain evidence="7">ULC027bin1</strain>
    </source>
</reference>
<dbReference type="PANTHER" id="PTHR34138">
    <property type="entry name" value="CELL SHAPE-DETERMINING PROTEIN MREC"/>
    <property type="match status" value="1"/>
</dbReference>
<dbReference type="GO" id="GO:0005886">
    <property type="term" value="C:plasma membrane"/>
    <property type="evidence" value="ECO:0007669"/>
    <property type="project" value="TreeGrafter"/>
</dbReference>
<evidence type="ECO:0000256" key="4">
    <source>
        <dbReference type="ARBA" id="ARBA00032089"/>
    </source>
</evidence>
<organism evidence="7 8">
    <name type="scientific">Phormidesmis priestleyi</name>
    <dbReference type="NCBI Taxonomy" id="268141"/>
    <lineage>
        <taxon>Bacteria</taxon>
        <taxon>Bacillati</taxon>
        <taxon>Cyanobacteriota</taxon>
        <taxon>Cyanophyceae</taxon>
        <taxon>Leptolyngbyales</taxon>
        <taxon>Leptolyngbyaceae</taxon>
        <taxon>Phormidesmis</taxon>
    </lineage>
</organism>
<evidence type="ECO:0000256" key="5">
    <source>
        <dbReference type="SAM" id="Coils"/>
    </source>
</evidence>
<dbReference type="Proteomes" id="UP000249794">
    <property type="component" value="Unassembled WGS sequence"/>
</dbReference>
<dbReference type="Gene3D" id="2.40.10.350">
    <property type="entry name" value="Rod shape-determining protein MreC, domain 2"/>
    <property type="match status" value="1"/>
</dbReference>
<dbReference type="Gene3D" id="2.40.10.340">
    <property type="entry name" value="Rod shape-determining protein MreC, domain 1"/>
    <property type="match status" value="1"/>
</dbReference>
<sequence length="264" mass="28893">MFTLRRWWDKNALKAGLILLAIATAWGVRQTNGVFISETYQLLTRPFQSQPSAKEQVENAYVLELQQRVIELENQNQGLRELVDENKSSKLQTTTMAAIIGRSADNWWQQITIGKGTQAKVKVGDIATGSGGLVGRVISTTPHTARILLLSDPSSQIGVKISRSRSAGYIQGQSGERATLKFFEKDPDVKPGDVIVTSSFSRLFPQDIPIGRVSTINSDASPAPEALVQLSVPISNLEWVSIHPFTPKQDVDAAPAKIVTDDVL</sequence>
<dbReference type="PANTHER" id="PTHR34138:SF1">
    <property type="entry name" value="CELL SHAPE-DETERMINING PROTEIN MREC"/>
    <property type="match status" value="1"/>
</dbReference>
<dbReference type="InterPro" id="IPR042177">
    <property type="entry name" value="Cell/Rod_1"/>
</dbReference>
<comment type="caution">
    <text evidence="7">The sequence shown here is derived from an EMBL/GenBank/DDBJ whole genome shotgun (WGS) entry which is preliminary data.</text>
</comment>
<accession>A0A2W4ZQR5</accession>
<reference evidence="8" key="1">
    <citation type="submission" date="2018-04" db="EMBL/GenBank/DDBJ databases">
        <authorList>
            <person name="Cornet L."/>
        </authorList>
    </citation>
    <scope>NUCLEOTIDE SEQUENCE [LARGE SCALE GENOMIC DNA]</scope>
</reference>